<dbReference type="AlphaFoldDB" id="A0A061AEG3"/>
<evidence type="ECO:0000313" key="2">
    <source>
        <dbReference type="Proteomes" id="UP000193380"/>
    </source>
</evidence>
<dbReference type="Gene3D" id="2.130.10.10">
    <property type="entry name" value="YVTN repeat-like/Quinoprotein amine dehydrogenase"/>
    <property type="match status" value="1"/>
</dbReference>
<name>A0A061AEG3_ONCMY</name>
<accession>A0A061AEG3</accession>
<dbReference type="PaxDb" id="8022-A0A061AEG3"/>
<gene>
    <name evidence="1" type="ORF">GSONMT00006094001</name>
</gene>
<proteinExistence type="predicted"/>
<evidence type="ECO:0000313" key="1">
    <source>
        <dbReference type="EMBL" id="CDR19150.1"/>
    </source>
</evidence>
<dbReference type="Proteomes" id="UP000193380">
    <property type="component" value="Unassembled WGS sequence"/>
</dbReference>
<reference evidence="1" key="1">
    <citation type="journal article" date="2014" name="Nat. Commun.">
        <title>The rainbow trout genome provides novel insights into evolution after whole-genome duplication in vertebrates.</title>
        <authorList>
            <person name="Berthelot C."/>
            <person name="Brunet F."/>
            <person name="Chalopin D."/>
            <person name="Juanchich A."/>
            <person name="Bernard M."/>
            <person name="Noel B."/>
            <person name="Bento P."/>
            <person name="Da Silva C."/>
            <person name="Labadie K."/>
            <person name="Alberti A."/>
            <person name="Aury J.M."/>
            <person name="Louis A."/>
            <person name="Dehais P."/>
            <person name="Bardou P."/>
            <person name="Montfort J."/>
            <person name="Klopp C."/>
            <person name="Cabau C."/>
            <person name="Gaspin C."/>
            <person name="Thorgaard G.H."/>
            <person name="Boussaha M."/>
            <person name="Quillet E."/>
            <person name="Guyomard R."/>
            <person name="Galiana D."/>
            <person name="Bobe J."/>
            <person name="Volff J.N."/>
            <person name="Genet C."/>
            <person name="Wincker P."/>
            <person name="Jaillon O."/>
            <person name="Roest Crollius H."/>
            <person name="Guiguen Y."/>
        </authorList>
    </citation>
    <scope>NUCLEOTIDE SEQUENCE [LARGE SCALE GENOMIC DNA]</scope>
</reference>
<organism evidence="1 2">
    <name type="scientific">Oncorhynchus mykiss</name>
    <name type="common">Rainbow trout</name>
    <name type="synonym">Salmo gairdneri</name>
    <dbReference type="NCBI Taxonomy" id="8022"/>
    <lineage>
        <taxon>Eukaryota</taxon>
        <taxon>Metazoa</taxon>
        <taxon>Chordata</taxon>
        <taxon>Craniata</taxon>
        <taxon>Vertebrata</taxon>
        <taxon>Euteleostomi</taxon>
        <taxon>Actinopterygii</taxon>
        <taxon>Neopterygii</taxon>
        <taxon>Teleostei</taxon>
        <taxon>Protacanthopterygii</taxon>
        <taxon>Salmoniformes</taxon>
        <taxon>Salmonidae</taxon>
        <taxon>Salmoninae</taxon>
        <taxon>Oncorhynchus</taxon>
    </lineage>
</organism>
<protein>
    <submittedName>
        <fullName evidence="1">Uncharacterized protein</fullName>
    </submittedName>
</protein>
<dbReference type="STRING" id="8022.A0A061AEG3"/>
<reference evidence="1" key="2">
    <citation type="submission" date="2014-03" db="EMBL/GenBank/DDBJ databases">
        <authorList>
            <person name="Genoscope - CEA"/>
        </authorList>
    </citation>
    <scope>NUCLEOTIDE SEQUENCE</scope>
</reference>
<dbReference type="InterPro" id="IPR015943">
    <property type="entry name" value="WD40/YVTN_repeat-like_dom_sf"/>
</dbReference>
<sequence length="82" mass="9126">MQVKLWRVCEPEQKQPGGAEVTLCPGEGRLELVAFHPTSSGLLAVGSTKTAQLWDTSRQQSPLAGRIHWRRGALHYAGMKEW</sequence>
<dbReference type="EMBL" id="FR984130">
    <property type="protein sequence ID" value="CDR19150.1"/>
    <property type="molecule type" value="Genomic_DNA"/>
</dbReference>